<proteinExistence type="predicted"/>
<evidence type="ECO:0000256" key="1">
    <source>
        <dbReference type="SAM" id="MobiDB-lite"/>
    </source>
</evidence>
<reference evidence="2" key="2">
    <citation type="submission" date="2018-04" db="EMBL/GenBank/DDBJ databases">
        <title>OnivRS2 (Oryza nivara Reference Sequence Version 2).</title>
        <authorList>
            <person name="Zhang J."/>
            <person name="Kudrna D."/>
            <person name="Lee S."/>
            <person name="Talag J."/>
            <person name="Rajasekar S."/>
            <person name="Welchert J."/>
            <person name="Hsing Y.-I."/>
            <person name="Wing R.A."/>
        </authorList>
    </citation>
    <scope>NUCLEOTIDE SEQUENCE [LARGE SCALE GENOMIC DNA]</scope>
    <source>
        <strain evidence="2">SL10</strain>
    </source>
</reference>
<sequence>MTAPAVAGTAWAWTEVVVEPTDPAWVRPNLGLARVAPAIRGIKREGMVMLASKKRNSTTAGGDPTVTGGDATGGDPTVTGSQIHHSREGT</sequence>
<feature type="region of interest" description="Disordered" evidence="1">
    <location>
        <begin position="53"/>
        <end position="90"/>
    </location>
</feature>
<name>A0A0E0G444_ORYNI</name>
<dbReference type="Proteomes" id="UP000006591">
    <property type="component" value="Chromosome 2"/>
</dbReference>
<dbReference type="Gramene" id="ONIVA02G11260.1">
    <property type="protein sequence ID" value="ONIVA02G11260.1"/>
    <property type="gene ID" value="ONIVA02G11260"/>
</dbReference>
<dbReference type="AlphaFoldDB" id="A0A0E0G444"/>
<protein>
    <submittedName>
        <fullName evidence="2">Uncharacterized protein</fullName>
    </submittedName>
</protein>
<dbReference type="EnsemblPlants" id="ONIVA02G11260.1">
    <property type="protein sequence ID" value="ONIVA02G11260.1"/>
    <property type="gene ID" value="ONIVA02G11260"/>
</dbReference>
<dbReference type="HOGENOM" id="CLU_2444620_0_0_1"/>
<reference evidence="2" key="1">
    <citation type="submission" date="2015-04" db="UniProtKB">
        <authorList>
            <consortium name="EnsemblPlants"/>
        </authorList>
    </citation>
    <scope>IDENTIFICATION</scope>
    <source>
        <strain evidence="2">SL10</strain>
    </source>
</reference>
<organism evidence="2">
    <name type="scientific">Oryza nivara</name>
    <name type="common">Indian wild rice</name>
    <name type="synonym">Oryza sativa f. spontanea</name>
    <dbReference type="NCBI Taxonomy" id="4536"/>
    <lineage>
        <taxon>Eukaryota</taxon>
        <taxon>Viridiplantae</taxon>
        <taxon>Streptophyta</taxon>
        <taxon>Embryophyta</taxon>
        <taxon>Tracheophyta</taxon>
        <taxon>Spermatophyta</taxon>
        <taxon>Magnoliopsida</taxon>
        <taxon>Liliopsida</taxon>
        <taxon>Poales</taxon>
        <taxon>Poaceae</taxon>
        <taxon>BOP clade</taxon>
        <taxon>Oryzoideae</taxon>
        <taxon>Oryzeae</taxon>
        <taxon>Oryzinae</taxon>
        <taxon>Oryza</taxon>
    </lineage>
</organism>
<evidence type="ECO:0000313" key="3">
    <source>
        <dbReference type="Proteomes" id="UP000006591"/>
    </source>
</evidence>
<accession>A0A0E0G444</accession>
<evidence type="ECO:0000313" key="2">
    <source>
        <dbReference type="EnsemblPlants" id="ONIVA02G11260.1"/>
    </source>
</evidence>
<keyword evidence="3" id="KW-1185">Reference proteome</keyword>